<dbReference type="Bgee" id="WBGene00012838">
    <property type="expression patterns" value="Expressed in larva and 1 other cell type or tissue"/>
</dbReference>
<reference evidence="2 3" key="1">
    <citation type="journal article" date="1998" name="Science">
        <title>Genome sequence of the nematode C. elegans: a platform for investigating biology.</title>
        <authorList>
            <consortium name="The C. elegans sequencing consortium"/>
            <person name="Sulson J.E."/>
            <person name="Waterston R."/>
        </authorList>
    </citation>
    <scope>NUCLEOTIDE SEQUENCE [LARGE SCALE GENOMIC DNA]</scope>
    <source>
        <strain evidence="2 3">Bristol N2</strain>
    </source>
</reference>
<organism evidence="2 3">
    <name type="scientific">Caenorhabditis elegans</name>
    <dbReference type="NCBI Taxonomy" id="6239"/>
    <lineage>
        <taxon>Eukaryota</taxon>
        <taxon>Metazoa</taxon>
        <taxon>Ecdysozoa</taxon>
        <taxon>Nematoda</taxon>
        <taxon>Chromadorea</taxon>
        <taxon>Rhabditida</taxon>
        <taxon>Rhabditina</taxon>
        <taxon>Rhabditomorpha</taxon>
        <taxon>Rhabditoidea</taxon>
        <taxon>Rhabditidae</taxon>
        <taxon>Peloderinae</taxon>
        <taxon>Caenorhabditis</taxon>
    </lineage>
</organism>
<dbReference type="HOGENOM" id="CLU_1435647_0_0_1"/>
<evidence type="ECO:0000313" key="3">
    <source>
        <dbReference type="Proteomes" id="UP000001940"/>
    </source>
</evidence>
<dbReference type="CTD" id="189880"/>
<sequence length="189" mass="20471">MTGFSRTVFLFLVAIVGVAYLQELIGGGGDEEPDTPKKGAVFYNGFNYVPLPELQGDQPRCSQCPLESNTFTENGTIGSKYIDVGPDANGCRVMHHYCVMVGGNPNCEVTAAIQSGEGELEKFIYSSNISDGGNATCVYNAIKNEARFMYKNDIAYFHCLGGCRSGGGGTRSNHNNGSDHDYCNLYHYS</sequence>
<dbReference type="PaxDb" id="6239-Y43F8C.17"/>
<dbReference type="AGR" id="WB:WBGene00012838"/>
<dbReference type="RefSeq" id="NP_507817.2">
    <property type="nucleotide sequence ID" value="NM_075416.2"/>
</dbReference>
<dbReference type="AlphaFoldDB" id="Q9XWM8"/>
<evidence type="ECO:0000256" key="1">
    <source>
        <dbReference type="SAM" id="SignalP"/>
    </source>
</evidence>
<keyword evidence="1" id="KW-0732">Signal</keyword>
<dbReference type="InParanoid" id="Q9XWM8"/>
<dbReference type="WormBase" id="Y43F8C.17">
    <property type="protein sequence ID" value="CE44170"/>
    <property type="gene ID" value="WBGene00012838"/>
</dbReference>
<gene>
    <name evidence="2" type="ORF">CELE_Y43F8C.17</name>
    <name evidence="2 4" type="ORF">Y43F8C.17</name>
</gene>
<accession>Q9XWM8</accession>
<name>Q9XWM8_CAEEL</name>
<protein>
    <submittedName>
        <fullName evidence="2">DUF281 domain-containing protein</fullName>
    </submittedName>
</protein>
<dbReference type="KEGG" id="cel:CELE_Y43F8C.17"/>
<feature type="signal peptide" evidence="1">
    <location>
        <begin position="1"/>
        <end position="21"/>
    </location>
</feature>
<dbReference type="FunCoup" id="Q9XWM8">
    <property type="interactions" value="176"/>
</dbReference>
<dbReference type="Proteomes" id="UP000001940">
    <property type="component" value="Chromosome V"/>
</dbReference>
<evidence type="ECO:0000313" key="2">
    <source>
        <dbReference type="EMBL" id="CAA21624.2"/>
    </source>
</evidence>
<dbReference type="EMBL" id="BX284605">
    <property type="protein sequence ID" value="CAA21624.2"/>
    <property type="molecule type" value="Genomic_DNA"/>
</dbReference>
<keyword evidence="3" id="KW-1185">Reference proteome</keyword>
<evidence type="ECO:0000313" key="4">
    <source>
        <dbReference type="WormBase" id="Y43F8C.17"/>
    </source>
</evidence>
<dbReference type="GeneID" id="189880"/>
<dbReference type="UCSC" id="Y43F8C.17">
    <property type="organism name" value="c. elegans"/>
</dbReference>
<feature type="chain" id="PRO_5004338731" evidence="1">
    <location>
        <begin position="22"/>
        <end position="189"/>
    </location>
</feature>
<proteinExistence type="predicted"/>